<dbReference type="Proteomes" id="UP001210865">
    <property type="component" value="Chromosome"/>
</dbReference>
<dbReference type="Gene3D" id="3.90.79.10">
    <property type="entry name" value="Nucleoside Triphosphate Pyrophosphohydrolase"/>
    <property type="match status" value="2"/>
</dbReference>
<sequence>MASTDPAAPVSDAASLILMQDRAGEAPRILIVQRGAALVFAAGAYVFPGGRVDPEDRAAAASAHPQLAPDEAAARIAAIRETREETGIALDPAIGAALIPFARWLPRHEAVKRRFDTRFYLARATGEDIPVADGEETSQAFWATAADVLARCEAGDGRAIFPTRRLLERIARFGSFADACADAARWPQRIISPWIESREDGDWLRIPNDAGYPVTGEPIATAFRY</sequence>
<keyword evidence="4 8" id="KW-0378">Hydrolase</keyword>
<evidence type="ECO:0000313" key="8">
    <source>
        <dbReference type="EMBL" id="WBO22802.1"/>
    </source>
</evidence>
<comment type="cofactor">
    <cofactor evidence="1">
        <name>Mn(2+)</name>
        <dbReference type="ChEBI" id="CHEBI:29035"/>
    </cofactor>
</comment>
<keyword evidence="6" id="KW-0464">Manganese</keyword>
<dbReference type="InterPro" id="IPR039121">
    <property type="entry name" value="NUDT19"/>
</dbReference>
<keyword evidence="3" id="KW-0479">Metal-binding</keyword>
<reference evidence="8 9" key="1">
    <citation type="submission" date="2022-12" db="EMBL/GenBank/DDBJ databases">
        <title>Sphingomonas abieness sp. nov., an endophytic bacterium isolated from Abies koreana.</title>
        <authorList>
            <person name="Jiang L."/>
            <person name="Lee J."/>
        </authorList>
    </citation>
    <scope>NUCLEOTIDE SEQUENCE [LARGE SCALE GENOMIC DNA]</scope>
    <source>
        <strain evidence="9">PAMB 00755</strain>
    </source>
</reference>
<comment type="cofactor">
    <cofactor evidence="2">
        <name>Mg(2+)</name>
        <dbReference type="ChEBI" id="CHEBI:18420"/>
    </cofactor>
</comment>
<protein>
    <submittedName>
        <fullName evidence="8">NUDIX hydrolase</fullName>
    </submittedName>
</protein>
<evidence type="ECO:0000259" key="7">
    <source>
        <dbReference type="PROSITE" id="PS51462"/>
    </source>
</evidence>
<keyword evidence="9" id="KW-1185">Reference proteome</keyword>
<dbReference type="InterPro" id="IPR015797">
    <property type="entry name" value="NUDIX_hydrolase-like_dom_sf"/>
</dbReference>
<evidence type="ECO:0000313" key="9">
    <source>
        <dbReference type="Proteomes" id="UP001210865"/>
    </source>
</evidence>
<dbReference type="PROSITE" id="PS51462">
    <property type="entry name" value="NUDIX"/>
    <property type="match status" value="1"/>
</dbReference>
<evidence type="ECO:0000256" key="6">
    <source>
        <dbReference type="ARBA" id="ARBA00023211"/>
    </source>
</evidence>
<evidence type="ECO:0000256" key="4">
    <source>
        <dbReference type="ARBA" id="ARBA00022801"/>
    </source>
</evidence>
<evidence type="ECO:0000256" key="2">
    <source>
        <dbReference type="ARBA" id="ARBA00001946"/>
    </source>
</evidence>
<name>A0ABY7NNL0_9SPHN</name>
<dbReference type="SUPFAM" id="SSF55811">
    <property type="entry name" value="Nudix"/>
    <property type="match status" value="1"/>
</dbReference>
<dbReference type="GO" id="GO:0016787">
    <property type="term" value="F:hydrolase activity"/>
    <property type="evidence" value="ECO:0007669"/>
    <property type="project" value="UniProtKB-KW"/>
</dbReference>
<dbReference type="RefSeq" id="WP_270077442.1">
    <property type="nucleotide sequence ID" value="NZ_CP115174.1"/>
</dbReference>
<accession>A0ABY7NNL0</accession>
<keyword evidence="5" id="KW-0460">Magnesium</keyword>
<dbReference type="PANTHER" id="PTHR12318">
    <property type="entry name" value="TESTOSTERONE-REGULATED PROTEIN RP2"/>
    <property type="match status" value="1"/>
</dbReference>
<evidence type="ECO:0000256" key="5">
    <source>
        <dbReference type="ARBA" id="ARBA00022842"/>
    </source>
</evidence>
<dbReference type="CDD" id="cd18870">
    <property type="entry name" value="NUDIX_AcylCoAdiphos_Nudt19"/>
    <property type="match status" value="1"/>
</dbReference>
<gene>
    <name evidence="8" type="ORF">PBT88_01205</name>
</gene>
<evidence type="ECO:0000256" key="3">
    <source>
        <dbReference type="ARBA" id="ARBA00022723"/>
    </source>
</evidence>
<organism evidence="8 9">
    <name type="scientific">Sphingomonas abietis</name>
    <dbReference type="NCBI Taxonomy" id="3012344"/>
    <lineage>
        <taxon>Bacteria</taxon>
        <taxon>Pseudomonadati</taxon>
        <taxon>Pseudomonadota</taxon>
        <taxon>Alphaproteobacteria</taxon>
        <taxon>Sphingomonadales</taxon>
        <taxon>Sphingomonadaceae</taxon>
        <taxon>Sphingomonas</taxon>
    </lineage>
</organism>
<dbReference type="Pfam" id="PF00293">
    <property type="entry name" value="NUDIX"/>
    <property type="match status" value="1"/>
</dbReference>
<feature type="domain" description="Nudix hydrolase" evidence="7">
    <location>
        <begin position="9"/>
        <end position="165"/>
    </location>
</feature>
<dbReference type="PANTHER" id="PTHR12318:SF0">
    <property type="entry name" value="ACYL-COENZYME A DIPHOSPHATASE NUDT19"/>
    <property type="match status" value="1"/>
</dbReference>
<dbReference type="InterPro" id="IPR000086">
    <property type="entry name" value="NUDIX_hydrolase_dom"/>
</dbReference>
<dbReference type="EMBL" id="CP115174">
    <property type="protein sequence ID" value="WBO22802.1"/>
    <property type="molecule type" value="Genomic_DNA"/>
</dbReference>
<evidence type="ECO:0000256" key="1">
    <source>
        <dbReference type="ARBA" id="ARBA00001936"/>
    </source>
</evidence>
<proteinExistence type="predicted"/>